<feature type="transmembrane region" description="Helical" evidence="11">
    <location>
        <begin position="311"/>
        <end position="333"/>
    </location>
</feature>
<dbReference type="GO" id="GO:0031295">
    <property type="term" value="P:T cell costimulation"/>
    <property type="evidence" value="ECO:0007669"/>
    <property type="project" value="TreeGrafter"/>
</dbReference>
<keyword evidence="3" id="KW-0732">Signal</keyword>
<feature type="transmembrane region" description="Helical" evidence="11">
    <location>
        <begin position="53"/>
        <end position="70"/>
    </location>
</feature>
<dbReference type="OMA" id="VCSGFQP"/>
<evidence type="ECO:0000256" key="10">
    <source>
        <dbReference type="SAM" id="MobiDB-lite"/>
    </source>
</evidence>
<feature type="region of interest" description="Disordered" evidence="10">
    <location>
        <begin position="362"/>
        <end position="383"/>
    </location>
</feature>
<accession>A0A670HTH4</accession>
<reference evidence="13" key="3">
    <citation type="submission" date="2025-09" db="UniProtKB">
        <authorList>
            <consortium name="Ensembl"/>
        </authorList>
    </citation>
    <scope>IDENTIFICATION</scope>
</reference>
<evidence type="ECO:0000256" key="1">
    <source>
        <dbReference type="ARBA" id="ARBA00004167"/>
    </source>
</evidence>
<organism evidence="13 14">
    <name type="scientific">Podarcis muralis</name>
    <name type="common">Wall lizard</name>
    <name type="synonym">Lacerta muralis</name>
    <dbReference type="NCBI Taxonomy" id="64176"/>
    <lineage>
        <taxon>Eukaryota</taxon>
        <taxon>Metazoa</taxon>
        <taxon>Chordata</taxon>
        <taxon>Craniata</taxon>
        <taxon>Vertebrata</taxon>
        <taxon>Euteleostomi</taxon>
        <taxon>Lepidosauria</taxon>
        <taxon>Squamata</taxon>
        <taxon>Bifurcata</taxon>
        <taxon>Unidentata</taxon>
        <taxon>Episquamata</taxon>
        <taxon>Laterata</taxon>
        <taxon>Lacertibaenia</taxon>
        <taxon>Lacertidae</taxon>
        <taxon>Podarcis</taxon>
    </lineage>
</organism>
<keyword evidence="8" id="KW-0325">Glycoprotein</keyword>
<dbReference type="Pfam" id="PF00530">
    <property type="entry name" value="SRCR"/>
    <property type="match status" value="1"/>
</dbReference>
<dbReference type="AlphaFoldDB" id="A0A670HTH4"/>
<evidence type="ECO:0000256" key="9">
    <source>
        <dbReference type="PROSITE-ProRule" id="PRU00196"/>
    </source>
</evidence>
<reference evidence="13 14" key="1">
    <citation type="journal article" date="2019" name="Proc. Natl. Acad. Sci. U.S.A.">
        <title>Regulatory changes in pterin and carotenoid genes underlie balanced color polymorphisms in the wall lizard.</title>
        <authorList>
            <person name="Andrade P."/>
            <person name="Pinho C."/>
            <person name="Perez I de Lanuza G."/>
            <person name="Afonso S."/>
            <person name="Brejcha J."/>
            <person name="Rubin C.J."/>
            <person name="Wallerman O."/>
            <person name="Pereira P."/>
            <person name="Sabatino S.J."/>
            <person name="Bellati A."/>
            <person name="Pellitteri-Rosa D."/>
            <person name="Bosakova Z."/>
            <person name="Bunikis I."/>
            <person name="Carretero M.A."/>
            <person name="Feiner N."/>
            <person name="Marsik P."/>
            <person name="Pauperio F."/>
            <person name="Salvi D."/>
            <person name="Soler L."/>
            <person name="While G.M."/>
            <person name="Uller T."/>
            <person name="Font E."/>
            <person name="Andersson L."/>
            <person name="Carneiro M."/>
        </authorList>
    </citation>
    <scope>NUCLEOTIDE SEQUENCE</scope>
</reference>
<evidence type="ECO:0000256" key="6">
    <source>
        <dbReference type="ARBA" id="ARBA00023136"/>
    </source>
</evidence>
<keyword evidence="2 11" id="KW-0812">Transmembrane</keyword>
<dbReference type="PRINTS" id="PR00258">
    <property type="entry name" value="SPERACTRCPTR"/>
</dbReference>
<dbReference type="InterPro" id="IPR036772">
    <property type="entry name" value="SRCR-like_dom_sf"/>
</dbReference>
<evidence type="ECO:0000256" key="3">
    <source>
        <dbReference type="ARBA" id="ARBA00022729"/>
    </source>
</evidence>
<dbReference type="InterPro" id="IPR001190">
    <property type="entry name" value="SRCR"/>
</dbReference>
<feature type="compositionally biased region" description="Low complexity" evidence="10">
    <location>
        <begin position="402"/>
        <end position="414"/>
    </location>
</feature>
<evidence type="ECO:0000313" key="13">
    <source>
        <dbReference type="Ensembl" id="ENSPMRP00000002841.1"/>
    </source>
</evidence>
<feature type="domain" description="SRCR" evidence="12">
    <location>
        <begin position="85"/>
        <end position="178"/>
    </location>
</feature>
<name>A0A670HTH4_PODMU</name>
<dbReference type="PROSITE" id="PS50287">
    <property type="entry name" value="SRCR_2"/>
    <property type="match status" value="2"/>
</dbReference>
<dbReference type="PANTHER" id="PTHR47309">
    <property type="entry name" value="T-CELL SURFACE GLYCOPROTEIN CD5"/>
    <property type="match status" value="1"/>
</dbReference>
<keyword evidence="14" id="KW-1185">Reference proteome</keyword>
<dbReference type="GO" id="GO:0005886">
    <property type="term" value="C:plasma membrane"/>
    <property type="evidence" value="ECO:0007669"/>
    <property type="project" value="TreeGrafter"/>
</dbReference>
<evidence type="ECO:0000313" key="14">
    <source>
        <dbReference type="Proteomes" id="UP000472272"/>
    </source>
</evidence>
<dbReference type="SUPFAM" id="SSF56487">
    <property type="entry name" value="SRCR-like"/>
    <property type="match status" value="2"/>
</dbReference>
<dbReference type="Proteomes" id="UP000472272">
    <property type="component" value="Chromosome 1"/>
</dbReference>
<keyword evidence="5 11" id="KW-1133">Transmembrane helix</keyword>
<evidence type="ECO:0000259" key="12">
    <source>
        <dbReference type="PROSITE" id="PS50287"/>
    </source>
</evidence>
<dbReference type="GeneTree" id="ENSGT00940000167155"/>
<keyword evidence="6 11" id="KW-0472">Membrane</keyword>
<dbReference type="FunFam" id="3.10.250.10:FF:000016">
    <property type="entry name" value="Scavenger receptor cysteine-rich protein type 12"/>
    <property type="match status" value="1"/>
</dbReference>
<feature type="domain" description="SRCR" evidence="12">
    <location>
        <begin position="206"/>
        <end position="231"/>
    </location>
</feature>
<dbReference type="InterPro" id="IPR003566">
    <property type="entry name" value="Tcell_CD5"/>
</dbReference>
<evidence type="ECO:0000256" key="2">
    <source>
        <dbReference type="ARBA" id="ARBA00022692"/>
    </source>
</evidence>
<keyword evidence="4" id="KW-0677">Repeat</keyword>
<comment type="caution">
    <text evidence="9">Lacks conserved residue(s) required for the propagation of feature annotation.</text>
</comment>
<keyword evidence="7 9" id="KW-1015">Disulfide bond</keyword>
<evidence type="ECO:0000256" key="7">
    <source>
        <dbReference type="ARBA" id="ARBA00023157"/>
    </source>
</evidence>
<evidence type="ECO:0000256" key="4">
    <source>
        <dbReference type="ARBA" id="ARBA00022737"/>
    </source>
</evidence>
<feature type="disulfide bond" evidence="9">
    <location>
        <begin position="152"/>
        <end position="162"/>
    </location>
</feature>
<feature type="region of interest" description="Disordered" evidence="10">
    <location>
        <begin position="398"/>
        <end position="425"/>
    </location>
</feature>
<evidence type="ECO:0000256" key="11">
    <source>
        <dbReference type="SAM" id="Phobius"/>
    </source>
</evidence>
<sequence>MTQKNHIRTGRKYTAFLPNPSLCLEQVAEKHQGRNTKVLPVYCRMRRNVPMKFNHLLAFVPLTLVGMWVVTCDDGQSESIEEWAVRLSGTSSKCSGLLEIYLKGKWKSICSTGWTQQNADLACKELGCGFPFGLLQPFAEEPQKQEALVLGCQGNETALEDCTLQESNCTSHLALVCQDPMETSTASQPTTAPFVTSLKPTDTPRIRLEDGTSLCSGTTELKFGGHWEMVCLALQSWWSGLAPRDCQGAKCDASVGLKDLAWRNPLPAHWSAVQCEQRNLSLGCLDKTQGCLITLVKCSVSKPRVSNTETVLGILLGLVLTAALLFFCVPPAYKKLVKKYSKNREHQWIGPNGMNQNVSFHRSSSVTFQPRPESQEVQEENKYPALKKNFHLSPYAALEGASNRSSNPPDNSSDSDYDLCSAQRL</sequence>
<reference evidence="13" key="2">
    <citation type="submission" date="2025-08" db="UniProtKB">
        <authorList>
            <consortium name="Ensembl"/>
        </authorList>
    </citation>
    <scope>IDENTIFICATION</scope>
</reference>
<protein>
    <recommendedName>
        <fullName evidence="12">SRCR domain-containing protein</fullName>
    </recommendedName>
</protein>
<comment type="subcellular location">
    <subcellularLocation>
        <location evidence="1">Membrane</location>
        <topology evidence="1">Single-pass membrane protein</topology>
    </subcellularLocation>
</comment>
<dbReference type="Gene3D" id="3.10.250.10">
    <property type="entry name" value="SRCR-like domain"/>
    <property type="match status" value="1"/>
</dbReference>
<dbReference type="SMART" id="SM00202">
    <property type="entry name" value="SR"/>
    <property type="match status" value="1"/>
</dbReference>
<proteinExistence type="predicted"/>
<evidence type="ECO:0000256" key="8">
    <source>
        <dbReference type="ARBA" id="ARBA00023180"/>
    </source>
</evidence>
<evidence type="ECO:0000256" key="5">
    <source>
        <dbReference type="ARBA" id="ARBA00022989"/>
    </source>
</evidence>
<dbReference type="PANTHER" id="PTHR47309:SF1">
    <property type="entry name" value="T-CELL SURFACE GLYCOPROTEIN CD5"/>
    <property type="match status" value="1"/>
</dbReference>
<dbReference type="Ensembl" id="ENSPMRT00000003045.1">
    <property type="protein sequence ID" value="ENSPMRP00000002841.1"/>
    <property type="gene ID" value="ENSPMRG00000002051.1"/>
</dbReference>